<evidence type="ECO:0000256" key="1">
    <source>
        <dbReference type="ARBA" id="ARBA00038473"/>
    </source>
</evidence>
<dbReference type="STRING" id="470826.SAMN04488027_101110"/>
<dbReference type="Proteomes" id="UP000199296">
    <property type="component" value="Unassembled WGS sequence"/>
</dbReference>
<dbReference type="AlphaFoldDB" id="A0A1G7TX19"/>
<dbReference type="InterPro" id="IPR051478">
    <property type="entry name" value="Beta-lactamase-like_AB/R"/>
</dbReference>
<sequence>MKFYILVVLMTMLGFTTQAQSFDDKAHQTLKNYLTEFPNQTQFSVAVLNGNKTNYYGLVKFSDTINQLDNSASVFQIGSVTKVFTSTLLAQLVLENKVELSDSIQYYFSFPLKENKITLESLSNHSSGLPRLPSNLNLATANLKNPYQSYAEADLDYYLSTEMEFSSGDQPSYQYSNLGAAILAKALENATGKTFAELLSEKIFQPLEMKNSSLDKDSVGGNLVQGLDASGNPTPVWDMGQFGGAGAILSTTTDLSRFVNVHFQNAEDAYSLTTLPTYMVNDNLRIGLGWHILQDEQDNNLYWHNGGTGGYSSSVFMVPETQKAVIILSNVSAYHPKAPSIDELAFKLLKSLLPPKRDKSSVLKENE</sequence>
<name>A0A1G7TX19_9FLAO</name>
<dbReference type="PANTHER" id="PTHR22935">
    <property type="entry name" value="PENICILLIN-BINDING PROTEIN"/>
    <property type="match status" value="1"/>
</dbReference>
<evidence type="ECO:0000259" key="3">
    <source>
        <dbReference type="Pfam" id="PF00144"/>
    </source>
</evidence>
<evidence type="ECO:0000313" key="4">
    <source>
        <dbReference type="EMBL" id="SDG39792.1"/>
    </source>
</evidence>
<dbReference type="Pfam" id="PF00144">
    <property type="entry name" value="Beta-lactamase"/>
    <property type="match status" value="1"/>
</dbReference>
<gene>
    <name evidence="4" type="ORF">SAMN04488027_101110</name>
</gene>
<dbReference type="EMBL" id="FNCW01000001">
    <property type="protein sequence ID" value="SDG39792.1"/>
    <property type="molecule type" value="Genomic_DNA"/>
</dbReference>
<comment type="similarity">
    <text evidence="1">Belongs to the beta-lactamase family.</text>
</comment>
<feature type="domain" description="Beta-lactamase-related" evidence="3">
    <location>
        <begin position="44"/>
        <end position="346"/>
    </location>
</feature>
<protein>
    <submittedName>
        <fullName evidence="4">CubicO group peptidase, beta-lactamase class C family</fullName>
    </submittedName>
</protein>
<dbReference type="OrthoDB" id="846150at2"/>
<evidence type="ECO:0000313" key="5">
    <source>
        <dbReference type="Proteomes" id="UP000199296"/>
    </source>
</evidence>
<keyword evidence="2" id="KW-0732">Signal</keyword>
<dbReference type="InterPro" id="IPR001466">
    <property type="entry name" value="Beta-lactam-related"/>
</dbReference>
<dbReference type="Gene3D" id="3.40.710.10">
    <property type="entry name" value="DD-peptidase/beta-lactamase superfamily"/>
    <property type="match status" value="1"/>
</dbReference>
<dbReference type="PANTHER" id="PTHR22935:SF95">
    <property type="entry name" value="BETA-LACTAMASE-LIKE 1-RELATED"/>
    <property type="match status" value="1"/>
</dbReference>
<dbReference type="InterPro" id="IPR012338">
    <property type="entry name" value="Beta-lactam/transpept-like"/>
</dbReference>
<organism evidence="4 5">
    <name type="scientific">Psychroflexus sediminis</name>
    <dbReference type="NCBI Taxonomy" id="470826"/>
    <lineage>
        <taxon>Bacteria</taxon>
        <taxon>Pseudomonadati</taxon>
        <taxon>Bacteroidota</taxon>
        <taxon>Flavobacteriia</taxon>
        <taxon>Flavobacteriales</taxon>
        <taxon>Flavobacteriaceae</taxon>
        <taxon>Psychroflexus</taxon>
    </lineage>
</organism>
<feature type="chain" id="PRO_5011449521" evidence="2">
    <location>
        <begin position="22"/>
        <end position="367"/>
    </location>
</feature>
<dbReference type="SUPFAM" id="SSF56601">
    <property type="entry name" value="beta-lactamase/transpeptidase-like"/>
    <property type="match status" value="1"/>
</dbReference>
<proteinExistence type="inferred from homology"/>
<feature type="signal peptide" evidence="2">
    <location>
        <begin position="1"/>
        <end position="21"/>
    </location>
</feature>
<evidence type="ECO:0000256" key="2">
    <source>
        <dbReference type="SAM" id="SignalP"/>
    </source>
</evidence>
<reference evidence="4 5" key="1">
    <citation type="submission" date="2016-10" db="EMBL/GenBank/DDBJ databases">
        <authorList>
            <person name="de Groot N.N."/>
        </authorList>
    </citation>
    <scope>NUCLEOTIDE SEQUENCE [LARGE SCALE GENOMIC DNA]</scope>
    <source>
        <strain evidence="4 5">DSM 19803</strain>
    </source>
</reference>
<keyword evidence="5" id="KW-1185">Reference proteome</keyword>
<accession>A0A1G7TX19</accession>
<dbReference type="RefSeq" id="WP_093364230.1">
    <property type="nucleotide sequence ID" value="NZ_FNCW01000001.1"/>
</dbReference>